<accession>A0A495XJ74</accession>
<evidence type="ECO:0000313" key="2">
    <source>
        <dbReference type="Proteomes" id="UP000272729"/>
    </source>
</evidence>
<name>A0A495XJ74_9PSEU</name>
<dbReference type="Proteomes" id="UP000272729">
    <property type="component" value="Unassembled WGS sequence"/>
</dbReference>
<comment type="caution">
    <text evidence="1">The sequence shown here is derived from an EMBL/GenBank/DDBJ whole genome shotgun (WGS) entry which is preliminary data.</text>
</comment>
<proteinExistence type="predicted"/>
<dbReference type="OrthoDB" id="3700530at2"/>
<dbReference type="AlphaFoldDB" id="A0A495XJ74"/>
<dbReference type="EMBL" id="RBXR01000001">
    <property type="protein sequence ID" value="RKT74032.1"/>
    <property type="molecule type" value="Genomic_DNA"/>
</dbReference>
<keyword evidence="2" id="KW-1185">Reference proteome</keyword>
<sequence length="78" mass="8287">MDDELNHRARAVLRAVAAGRAEVTHSQEPDLRVDGLLCSDQVIARQLAHAGLVRPADRGGDGPWVPAEITPAGRALLS</sequence>
<reference evidence="1 2" key="1">
    <citation type="submission" date="2018-10" db="EMBL/GenBank/DDBJ databases">
        <title>Sequencing the genomes of 1000 actinobacteria strains.</title>
        <authorList>
            <person name="Klenk H.-P."/>
        </authorList>
    </citation>
    <scope>NUCLEOTIDE SEQUENCE [LARGE SCALE GENOMIC DNA]</scope>
    <source>
        <strain evidence="1 2">DSM 43911</strain>
    </source>
</reference>
<organism evidence="1 2">
    <name type="scientific">Saccharothrix variisporea</name>
    <dbReference type="NCBI Taxonomy" id="543527"/>
    <lineage>
        <taxon>Bacteria</taxon>
        <taxon>Bacillati</taxon>
        <taxon>Actinomycetota</taxon>
        <taxon>Actinomycetes</taxon>
        <taxon>Pseudonocardiales</taxon>
        <taxon>Pseudonocardiaceae</taxon>
        <taxon>Saccharothrix</taxon>
    </lineage>
</organism>
<gene>
    <name evidence="1" type="ORF">DFJ66_7374</name>
</gene>
<protein>
    <submittedName>
        <fullName evidence="1">Uncharacterized protein</fullName>
    </submittedName>
</protein>
<evidence type="ECO:0000313" key="1">
    <source>
        <dbReference type="EMBL" id="RKT74032.1"/>
    </source>
</evidence>
<dbReference type="RefSeq" id="WP_121228244.1">
    <property type="nucleotide sequence ID" value="NZ_JBIUBA010000027.1"/>
</dbReference>